<dbReference type="AlphaFoldDB" id="A0A397UX90"/>
<dbReference type="InterPro" id="IPR021109">
    <property type="entry name" value="Peptidase_aspartic_dom_sf"/>
</dbReference>
<keyword evidence="2" id="KW-1185">Reference proteome</keyword>
<evidence type="ECO:0000313" key="2">
    <source>
        <dbReference type="Proteomes" id="UP000266673"/>
    </source>
</evidence>
<dbReference type="Gene3D" id="2.40.70.10">
    <property type="entry name" value="Acid Proteases"/>
    <property type="match status" value="1"/>
</dbReference>
<gene>
    <name evidence="1" type="ORF">C2G38_2040258</name>
</gene>
<reference evidence="1 2" key="1">
    <citation type="submission" date="2018-06" db="EMBL/GenBank/DDBJ databases">
        <title>Comparative genomics reveals the genomic features of Rhizophagus irregularis, R. cerebriforme, R. diaphanum and Gigaspora rosea, and their symbiotic lifestyle signature.</title>
        <authorList>
            <person name="Morin E."/>
            <person name="San Clemente H."/>
            <person name="Chen E.C.H."/>
            <person name="De La Providencia I."/>
            <person name="Hainaut M."/>
            <person name="Kuo A."/>
            <person name="Kohler A."/>
            <person name="Murat C."/>
            <person name="Tang N."/>
            <person name="Roy S."/>
            <person name="Loubradou J."/>
            <person name="Henrissat B."/>
            <person name="Grigoriev I.V."/>
            <person name="Corradi N."/>
            <person name="Roux C."/>
            <person name="Martin F.M."/>
        </authorList>
    </citation>
    <scope>NUCLEOTIDE SEQUENCE [LARGE SCALE GENOMIC DNA]</scope>
    <source>
        <strain evidence="1 2">DAOM 194757</strain>
    </source>
</reference>
<name>A0A397UX90_9GLOM</name>
<dbReference type="OrthoDB" id="10453638at2759"/>
<organism evidence="1 2">
    <name type="scientific">Gigaspora rosea</name>
    <dbReference type="NCBI Taxonomy" id="44941"/>
    <lineage>
        <taxon>Eukaryota</taxon>
        <taxon>Fungi</taxon>
        <taxon>Fungi incertae sedis</taxon>
        <taxon>Mucoromycota</taxon>
        <taxon>Glomeromycotina</taxon>
        <taxon>Glomeromycetes</taxon>
        <taxon>Diversisporales</taxon>
        <taxon>Gigasporaceae</taxon>
        <taxon>Gigaspora</taxon>
    </lineage>
</organism>
<accession>A0A397UX90</accession>
<dbReference type="Proteomes" id="UP000266673">
    <property type="component" value="Unassembled WGS sequence"/>
</dbReference>
<sequence length="156" mass="17948">MKYAKEKGFTWKRSIEDNEIVGHISSVEVNVASVKVVQKFHVKHGLCCDVILGIPWVAKTKCSFELKNIKCCCTIRSSYDEMMFVILKEAIIDENVVDKDCVMKKRNYNGRVNDVVDVRSIRNVLKKGKTKDRIKVKDENIDNEVTKRGIDVHMNN</sequence>
<dbReference type="EMBL" id="QKWP01000838">
    <property type="protein sequence ID" value="RIB14362.1"/>
    <property type="molecule type" value="Genomic_DNA"/>
</dbReference>
<evidence type="ECO:0000313" key="1">
    <source>
        <dbReference type="EMBL" id="RIB14362.1"/>
    </source>
</evidence>
<protein>
    <submittedName>
        <fullName evidence="1">Uncharacterized protein</fullName>
    </submittedName>
</protein>
<comment type="caution">
    <text evidence="1">The sequence shown here is derived from an EMBL/GenBank/DDBJ whole genome shotgun (WGS) entry which is preliminary data.</text>
</comment>
<proteinExistence type="predicted"/>